<evidence type="ECO:0000256" key="12">
    <source>
        <dbReference type="ARBA" id="ARBA00036357"/>
    </source>
</evidence>
<dbReference type="GO" id="GO:0009086">
    <property type="term" value="P:methionine biosynthetic process"/>
    <property type="evidence" value="ECO:0007669"/>
    <property type="project" value="UniProtKB-KW"/>
</dbReference>
<dbReference type="OrthoDB" id="9803580at2"/>
<evidence type="ECO:0000256" key="8">
    <source>
        <dbReference type="ARBA" id="ARBA00023002"/>
    </source>
</evidence>
<dbReference type="PROSITE" id="PS00767">
    <property type="entry name" value="THF_DHG_CYH_2"/>
    <property type="match status" value="1"/>
</dbReference>
<dbReference type="GO" id="GO:0035999">
    <property type="term" value="P:tetrahydrofolate interconversion"/>
    <property type="evidence" value="ECO:0007669"/>
    <property type="project" value="UniProtKB-UniRule"/>
</dbReference>
<feature type="domain" description="Tetrahydrofolate dehydrogenase/cyclohydrolase NAD(P)-binding" evidence="15">
    <location>
        <begin position="139"/>
        <end position="281"/>
    </location>
</feature>
<dbReference type="Gene3D" id="3.40.50.720">
    <property type="entry name" value="NAD(P)-binding Rossmann-like Domain"/>
    <property type="match status" value="1"/>
</dbReference>
<dbReference type="PANTHER" id="PTHR48099:SF5">
    <property type="entry name" value="C-1-TETRAHYDROFOLATE SYNTHASE, CYTOPLASMIC"/>
    <property type="match status" value="1"/>
</dbReference>
<reference evidence="16 17" key="1">
    <citation type="submission" date="2014-08" db="EMBL/GenBank/DDBJ databases">
        <title>Comparative genomics of the Paenibacillus odorifer group.</title>
        <authorList>
            <person name="den Bakker H.C."/>
            <person name="Tsai Y.-C."/>
            <person name="Martin N."/>
            <person name="Korlach J."/>
            <person name="Wiedmann M."/>
        </authorList>
    </citation>
    <scope>NUCLEOTIDE SEQUENCE [LARGE SCALE GENOMIC DNA]</scope>
    <source>
        <strain evidence="16 17">DSM 14472</strain>
    </source>
</reference>
<evidence type="ECO:0000256" key="11">
    <source>
        <dbReference type="ARBA" id="ARBA00023268"/>
    </source>
</evidence>
<comment type="subunit">
    <text evidence="2 13">Homodimer.</text>
</comment>
<evidence type="ECO:0000256" key="1">
    <source>
        <dbReference type="ARBA" id="ARBA00004777"/>
    </source>
</evidence>
<keyword evidence="17" id="KW-1185">Reference proteome</keyword>
<dbReference type="NCBIfam" id="NF010783">
    <property type="entry name" value="PRK14186.1"/>
    <property type="match status" value="1"/>
</dbReference>
<dbReference type="HOGENOM" id="CLU_034045_2_1_9"/>
<dbReference type="InterPro" id="IPR046346">
    <property type="entry name" value="Aminoacid_DH-like_N_sf"/>
</dbReference>
<gene>
    <name evidence="13" type="primary">folD</name>
    <name evidence="16" type="ORF">PSTEL_18235</name>
</gene>
<evidence type="ECO:0000256" key="6">
    <source>
        <dbReference type="ARBA" id="ARBA00022801"/>
    </source>
</evidence>
<keyword evidence="10 13" id="KW-0486">Methionine biosynthesis</keyword>
<feature type="binding site" evidence="13">
    <location>
        <begin position="165"/>
        <end position="167"/>
    </location>
    <ligand>
        <name>NADP(+)</name>
        <dbReference type="ChEBI" id="CHEBI:58349"/>
    </ligand>
</feature>
<dbReference type="GO" id="GO:0006164">
    <property type="term" value="P:purine nucleotide biosynthetic process"/>
    <property type="evidence" value="ECO:0007669"/>
    <property type="project" value="UniProtKB-KW"/>
</dbReference>
<dbReference type="Pfam" id="PF00763">
    <property type="entry name" value="THF_DHG_CYH"/>
    <property type="match status" value="1"/>
</dbReference>
<keyword evidence="7 13" id="KW-0521">NADP</keyword>
<comment type="catalytic activity">
    <reaction evidence="12 13">
        <text>(6R)-5,10-methenyltetrahydrofolate + H2O = (6R)-10-formyltetrahydrofolate + H(+)</text>
        <dbReference type="Rhea" id="RHEA:23700"/>
        <dbReference type="ChEBI" id="CHEBI:15377"/>
        <dbReference type="ChEBI" id="CHEBI:15378"/>
        <dbReference type="ChEBI" id="CHEBI:57455"/>
        <dbReference type="ChEBI" id="CHEBI:195366"/>
        <dbReference type="EC" id="3.5.4.9"/>
    </reaction>
</comment>
<dbReference type="GO" id="GO:0005829">
    <property type="term" value="C:cytosol"/>
    <property type="evidence" value="ECO:0007669"/>
    <property type="project" value="TreeGrafter"/>
</dbReference>
<accession>A0A089N7H9</accession>
<dbReference type="KEGG" id="pste:PSTEL_18235"/>
<keyword evidence="6 13" id="KW-0378">Hydrolase</keyword>
<keyword evidence="5 13" id="KW-0658">Purine biosynthesis</keyword>
<evidence type="ECO:0000256" key="7">
    <source>
        <dbReference type="ARBA" id="ARBA00022857"/>
    </source>
</evidence>
<organism evidence="16 17">
    <name type="scientific">Paenibacillus stellifer</name>
    <dbReference type="NCBI Taxonomy" id="169760"/>
    <lineage>
        <taxon>Bacteria</taxon>
        <taxon>Bacillati</taxon>
        <taxon>Bacillota</taxon>
        <taxon>Bacilli</taxon>
        <taxon>Bacillales</taxon>
        <taxon>Paenibacillaceae</taxon>
        <taxon>Paenibacillus</taxon>
    </lineage>
</organism>
<name>A0A089N7H9_9BACL</name>
<dbReference type="InterPro" id="IPR020630">
    <property type="entry name" value="THF_DH/CycHdrlase_cat_dom"/>
</dbReference>
<evidence type="ECO:0000256" key="10">
    <source>
        <dbReference type="ARBA" id="ARBA00023167"/>
    </source>
</evidence>
<comment type="catalytic activity">
    <reaction evidence="13">
        <text>(6R)-5,10-methylene-5,6,7,8-tetrahydrofolate + NADP(+) = (6R)-5,10-methenyltetrahydrofolate + NADPH</text>
        <dbReference type="Rhea" id="RHEA:22812"/>
        <dbReference type="ChEBI" id="CHEBI:15636"/>
        <dbReference type="ChEBI" id="CHEBI:57455"/>
        <dbReference type="ChEBI" id="CHEBI:57783"/>
        <dbReference type="ChEBI" id="CHEBI:58349"/>
        <dbReference type="EC" id="1.5.1.5"/>
    </reaction>
</comment>
<dbReference type="InterPro" id="IPR020867">
    <property type="entry name" value="THF_DH/CycHdrlase_CS"/>
</dbReference>
<dbReference type="GO" id="GO:0000105">
    <property type="term" value="P:L-histidine biosynthetic process"/>
    <property type="evidence" value="ECO:0007669"/>
    <property type="project" value="UniProtKB-KW"/>
</dbReference>
<dbReference type="EC" id="3.5.4.9" evidence="13"/>
<dbReference type="FunFam" id="3.40.50.10860:FF:000001">
    <property type="entry name" value="Bifunctional protein FolD"/>
    <property type="match status" value="1"/>
</dbReference>
<evidence type="ECO:0000313" key="17">
    <source>
        <dbReference type="Proteomes" id="UP000029507"/>
    </source>
</evidence>
<protein>
    <recommendedName>
        <fullName evidence="13">Bifunctional protein FolD</fullName>
    </recommendedName>
    <domain>
        <recommendedName>
            <fullName evidence="13">Methylenetetrahydrofolate dehydrogenase</fullName>
            <ecNumber evidence="13">1.5.1.5</ecNumber>
        </recommendedName>
    </domain>
    <domain>
        <recommendedName>
            <fullName evidence="13">Methenyltetrahydrofolate cyclohydrolase</fullName>
            <ecNumber evidence="13">3.5.4.9</ecNumber>
        </recommendedName>
    </domain>
</protein>
<dbReference type="InterPro" id="IPR036291">
    <property type="entry name" value="NAD(P)-bd_dom_sf"/>
</dbReference>
<dbReference type="AlphaFoldDB" id="A0A089N7H9"/>
<keyword evidence="11 13" id="KW-0511">Multifunctional enzyme</keyword>
<evidence type="ECO:0000256" key="3">
    <source>
        <dbReference type="ARBA" id="ARBA00022563"/>
    </source>
</evidence>
<dbReference type="EMBL" id="CP009286">
    <property type="protein sequence ID" value="AIQ64759.1"/>
    <property type="molecule type" value="Genomic_DNA"/>
</dbReference>
<proteinExistence type="inferred from homology"/>
<dbReference type="Proteomes" id="UP000029507">
    <property type="component" value="Chromosome"/>
</dbReference>
<evidence type="ECO:0000259" key="14">
    <source>
        <dbReference type="Pfam" id="PF00763"/>
    </source>
</evidence>
<dbReference type="SUPFAM" id="SSF53223">
    <property type="entry name" value="Aminoacid dehydrogenase-like, N-terminal domain"/>
    <property type="match status" value="1"/>
</dbReference>
<evidence type="ECO:0000313" key="16">
    <source>
        <dbReference type="EMBL" id="AIQ64759.1"/>
    </source>
</evidence>
<evidence type="ECO:0000256" key="2">
    <source>
        <dbReference type="ARBA" id="ARBA00011738"/>
    </source>
</evidence>
<dbReference type="PROSITE" id="PS00766">
    <property type="entry name" value="THF_DHG_CYH_1"/>
    <property type="match status" value="1"/>
</dbReference>
<keyword evidence="8 13" id="KW-0560">Oxidoreductase</keyword>
<evidence type="ECO:0000256" key="9">
    <source>
        <dbReference type="ARBA" id="ARBA00023102"/>
    </source>
</evidence>
<dbReference type="PRINTS" id="PR00085">
    <property type="entry name" value="THFDHDRGNASE"/>
</dbReference>
<feature type="domain" description="Tetrahydrofolate dehydrogenase/cyclohydrolase catalytic" evidence="14">
    <location>
        <begin position="6"/>
        <end position="120"/>
    </location>
</feature>
<dbReference type="GO" id="GO:0004477">
    <property type="term" value="F:methenyltetrahydrofolate cyclohydrolase activity"/>
    <property type="evidence" value="ECO:0007669"/>
    <property type="project" value="UniProtKB-UniRule"/>
</dbReference>
<dbReference type="EC" id="1.5.1.5" evidence="13"/>
<dbReference type="RefSeq" id="WP_038697281.1">
    <property type="nucleotide sequence ID" value="NZ_CP009286.1"/>
</dbReference>
<keyword evidence="9 13" id="KW-0368">Histidine biosynthesis</keyword>
<dbReference type="UniPathway" id="UPA00193"/>
<dbReference type="FunFam" id="3.40.50.720:FF:000006">
    <property type="entry name" value="Bifunctional protein FolD"/>
    <property type="match status" value="1"/>
</dbReference>
<dbReference type="InterPro" id="IPR020631">
    <property type="entry name" value="THF_DH/CycHdrlase_NAD-bd_dom"/>
</dbReference>
<dbReference type="STRING" id="169760.PSTEL_18235"/>
<comment type="caution">
    <text evidence="13">Lacks conserved residue(s) required for the propagation of feature annotation.</text>
</comment>
<dbReference type="HAMAP" id="MF_01576">
    <property type="entry name" value="THF_DHG_CYH"/>
    <property type="match status" value="1"/>
</dbReference>
<sequence length="285" mass="30116">MTAAIISGKLVSEEIRVDIAKEVATLAGQGVKPGLAVVLVGEDPGSQVYVNSKEKTCISLGFHSVVHRLPATTTQEQLLALVDELNNDDDIDGILVQLPLPKHINEKAVIDAISVEKDVDGFHPVNVGNLVIGDDSLLPCTPAGVIELIKRTGIDLSGKHAVVVGRSNIVGKPVSLLLQRENATVTMCHSRTTNMAELCKMADVLVVAIGRANFIDASYVKPGAVVIDVGMNRLDNGKLAGDVDYDSAKEVAGYITPVPGGVGPMTITMLMVNTLTAAKRRRGLE</sequence>
<dbReference type="CDD" id="cd01080">
    <property type="entry name" value="NAD_bind_m-THF_DH_Cyclohyd"/>
    <property type="match status" value="1"/>
</dbReference>
<comment type="function">
    <text evidence="13">Catalyzes the oxidation of 5,10-methylenetetrahydrofolate to 5,10-methenyltetrahydrofolate and then the hydrolysis of 5,10-methenyltetrahydrofolate to 10-formyltetrahydrofolate.</text>
</comment>
<dbReference type="NCBIfam" id="NF008058">
    <property type="entry name" value="PRK10792.1"/>
    <property type="match status" value="1"/>
</dbReference>
<keyword evidence="4 13" id="KW-0028">Amino-acid biosynthesis</keyword>
<dbReference type="InterPro" id="IPR000672">
    <property type="entry name" value="THF_DH/CycHdrlase"/>
</dbReference>
<dbReference type="Pfam" id="PF02882">
    <property type="entry name" value="THF_DHG_CYH_C"/>
    <property type="match status" value="1"/>
</dbReference>
<comment type="similarity">
    <text evidence="13">Belongs to the tetrahydrofolate dehydrogenase/cyclohydrolase family.</text>
</comment>
<dbReference type="GO" id="GO:0004488">
    <property type="term" value="F:methylenetetrahydrofolate dehydrogenase (NADP+) activity"/>
    <property type="evidence" value="ECO:0007669"/>
    <property type="project" value="UniProtKB-UniRule"/>
</dbReference>
<evidence type="ECO:0000256" key="5">
    <source>
        <dbReference type="ARBA" id="ARBA00022755"/>
    </source>
</evidence>
<dbReference type="Gene3D" id="3.40.50.10860">
    <property type="entry name" value="Leucine Dehydrogenase, chain A, domain 1"/>
    <property type="match status" value="1"/>
</dbReference>
<comment type="pathway">
    <text evidence="1 13">One-carbon metabolism; tetrahydrofolate interconversion.</text>
</comment>
<evidence type="ECO:0000256" key="4">
    <source>
        <dbReference type="ARBA" id="ARBA00022605"/>
    </source>
</evidence>
<dbReference type="SUPFAM" id="SSF51735">
    <property type="entry name" value="NAD(P)-binding Rossmann-fold domains"/>
    <property type="match status" value="1"/>
</dbReference>
<keyword evidence="3 13" id="KW-0554">One-carbon metabolism</keyword>
<evidence type="ECO:0000256" key="13">
    <source>
        <dbReference type="HAMAP-Rule" id="MF_01576"/>
    </source>
</evidence>
<evidence type="ECO:0000259" key="15">
    <source>
        <dbReference type="Pfam" id="PF02882"/>
    </source>
</evidence>
<dbReference type="PANTHER" id="PTHR48099">
    <property type="entry name" value="C-1-TETRAHYDROFOLATE SYNTHASE, CYTOPLASMIC-RELATED"/>
    <property type="match status" value="1"/>
</dbReference>